<evidence type="ECO:0000313" key="2">
    <source>
        <dbReference type="Proteomes" id="UP000439903"/>
    </source>
</evidence>
<organism evidence="1 2">
    <name type="scientific">Gigaspora margarita</name>
    <dbReference type="NCBI Taxonomy" id="4874"/>
    <lineage>
        <taxon>Eukaryota</taxon>
        <taxon>Fungi</taxon>
        <taxon>Fungi incertae sedis</taxon>
        <taxon>Mucoromycota</taxon>
        <taxon>Glomeromycotina</taxon>
        <taxon>Glomeromycetes</taxon>
        <taxon>Diversisporales</taxon>
        <taxon>Gigasporaceae</taxon>
        <taxon>Gigaspora</taxon>
    </lineage>
</organism>
<comment type="caution">
    <text evidence="1">The sequence shown here is derived from an EMBL/GenBank/DDBJ whole genome shotgun (WGS) entry which is preliminary data.</text>
</comment>
<name>A0A8H4B0M1_GIGMA</name>
<dbReference type="AlphaFoldDB" id="A0A8H4B0M1"/>
<gene>
    <name evidence="1" type="ORF">F8M41_023847</name>
</gene>
<proteinExistence type="predicted"/>
<accession>A0A8H4B0M1</accession>
<keyword evidence="2" id="KW-1185">Reference proteome</keyword>
<protein>
    <submittedName>
        <fullName evidence="1">E3 ubiquitin-protein ligase</fullName>
    </submittedName>
</protein>
<dbReference type="EMBL" id="WTPW01000080">
    <property type="protein sequence ID" value="KAF0550853.1"/>
    <property type="molecule type" value="Genomic_DNA"/>
</dbReference>
<reference evidence="1 2" key="1">
    <citation type="journal article" date="2019" name="Environ. Microbiol.">
        <title>At the nexus of three kingdoms: the genome of the mycorrhizal fungus Gigaspora margarita provides insights into plant, endobacterial and fungal interactions.</title>
        <authorList>
            <person name="Venice F."/>
            <person name="Ghignone S."/>
            <person name="Salvioli di Fossalunga A."/>
            <person name="Amselem J."/>
            <person name="Novero M."/>
            <person name="Xianan X."/>
            <person name="Sedzielewska Toro K."/>
            <person name="Morin E."/>
            <person name="Lipzen A."/>
            <person name="Grigoriev I.V."/>
            <person name="Henrissat B."/>
            <person name="Martin F.M."/>
            <person name="Bonfante P."/>
        </authorList>
    </citation>
    <scope>NUCLEOTIDE SEQUENCE [LARGE SCALE GENOMIC DNA]</scope>
    <source>
        <strain evidence="1 2">BEG34</strain>
    </source>
</reference>
<evidence type="ECO:0000313" key="1">
    <source>
        <dbReference type="EMBL" id="KAF0550853.1"/>
    </source>
</evidence>
<sequence length="74" mass="8283">MAEAPLPVPTLRTSVVCEDWETQFIRYYVSQLVGNFAENVASFRAELVVMVADQGNYANTIESEVNLTSVIDNR</sequence>
<dbReference type="Proteomes" id="UP000439903">
    <property type="component" value="Unassembled WGS sequence"/>
</dbReference>